<dbReference type="InterPro" id="IPR000358">
    <property type="entry name" value="RNR_small_fam"/>
</dbReference>
<dbReference type="AlphaFoldDB" id="A0A4Y2PV50"/>
<comment type="caution">
    <text evidence="1">The sequence shown here is derived from an EMBL/GenBank/DDBJ whole genome shotgun (WGS) entry which is preliminary data.</text>
</comment>
<evidence type="ECO:0000313" key="1">
    <source>
        <dbReference type="EMBL" id="GBN55099.1"/>
    </source>
</evidence>
<dbReference type="PANTHER" id="PTHR23409:SF21">
    <property type="entry name" value="CAPSID PROTEIN"/>
    <property type="match status" value="1"/>
</dbReference>
<dbReference type="PANTHER" id="PTHR23409">
    <property type="entry name" value="RIBONUCLEOSIDE-DIPHOSPHATE REDUCTASE SMALL CHAIN"/>
    <property type="match status" value="1"/>
</dbReference>
<gene>
    <name evidence="1" type="ORF">AVEN_25260_1</name>
</gene>
<organism evidence="1 2">
    <name type="scientific">Araneus ventricosus</name>
    <name type="common">Orbweaver spider</name>
    <name type="synonym">Epeira ventricosa</name>
    <dbReference type="NCBI Taxonomy" id="182803"/>
    <lineage>
        <taxon>Eukaryota</taxon>
        <taxon>Metazoa</taxon>
        <taxon>Ecdysozoa</taxon>
        <taxon>Arthropoda</taxon>
        <taxon>Chelicerata</taxon>
        <taxon>Arachnida</taxon>
        <taxon>Araneae</taxon>
        <taxon>Araneomorphae</taxon>
        <taxon>Entelegynae</taxon>
        <taxon>Araneoidea</taxon>
        <taxon>Araneidae</taxon>
        <taxon>Araneus</taxon>
    </lineage>
</organism>
<sequence length="296" mass="32817">MHRPSLPLPKMSLIHADSQAAVKSELDLFLTPPTQTAIEKGQWLEYHPIANIRDGNPIEFSVSGSGEDYIDLSATQLNVKVKILKDNAKLGETDKVAPANLLLHSLFSQAEVSLNDGLISASSNLYPFRSYIESLLNYGSDYKKSFLISECFVKDSAGSLDETDPAGDNEFLKKRASLIEKSKVLDLIGNLHCDIFYQDRLFLNLVDSKVKLIRSKPEFCLIAPANGNYNVIIEHASLFLRKVKVSPGVLLGHAKALQSTPVKYPIDLVLSKMYSITKGLFHFRKIMCSSGKCPKD</sequence>
<proteinExistence type="predicted"/>
<accession>A0A4Y2PV50</accession>
<dbReference type="EMBL" id="BGPR01012217">
    <property type="protein sequence ID" value="GBN55099.1"/>
    <property type="molecule type" value="Genomic_DNA"/>
</dbReference>
<dbReference type="GO" id="GO:0009263">
    <property type="term" value="P:deoxyribonucleotide biosynthetic process"/>
    <property type="evidence" value="ECO:0007669"/>
    <property type="project" value="InterPro"/>
</dbReference>
<dbReference type="Proteomes" id="UP000499080">
    <property type="component" value="Unassembled WGS sequence"/>
</dbReference>
<name>A0A4Y2PV50_ARAVE</name>
<evidence type="ECO:0000313" key="2">
    <source>
        <dbReference type="Proteomes" id="UP000499080"/>
    </source>
</evidence>
<dbReference type="GO" id="GO:0004748">
    <property type="term" value="F:ribonucleoside-diphosphate reductase activity, thioredoxin disulfide as acceptor"/>
    <property type="evidence" value="ECO:0007669"/>
    <property type="project" value="TreeGrafter"/>
</dbReference>
<reference evidence="1 2" key="1">
    <citation type="journal article" date="2019" name="Sci. Rep.">
        <title>Orb-weaving spider Araneus ventricosus genome elucidates the spidroin gene catalogue.</title>
        <authorList>
            <person name="Kono N."/>
            <person name="Nakamura H."/>
            <person name="Ohtoshi R."/>
            <person name="Moran D.A.P."/>
            <person name="Shinohara A."/>
            <person name="Yoshida Y."/>
            <person name="Fujiwara M."/>
            <person name="Mori M."/>
            <person name="Tomita M."/>
            <person name="Arakawa K."/>
        </authorList>
    </citation>
    <scope>NUCLEOTIDE SEQUENCE [LARGE SCALE GENOMIC DNA]</scope>
</reference>
<dbReference type="OrthoDB" id="5979489at2759"/>
<dbReference type="GO" id="GO:0005829">
    <property type="term" value="C:cytosol"/>
    <property type="evidence" value="ECO:0007669"/>
    <property type="project" value="TreeGrafter"/>
</dbReference>
<protein>
    <submittedName>
        <fullName evidence="1">Uncharacterized protein</fullName>
    </submittedName>
</protein>
<keyword evidence="2" id="KW-1185">Reference proteome</keyword>